<evidence type="ECO:0000313" key="1">
    <source>
        <dbReference type="EMBL" id="HHJ64702.1"/>
    </source>
</evidence>
<organism evidence="1">
    <name type="scientific">Aquifex aeolicus</name>
    <dbReference type="NCBI Taxonomy" id="63363"/>
    <lineage>
        <taxon>Bacteria</taxon>
        <taxon>Pseudomonadati</taxon>
        <taxon>Aquificota</taxon>
        <taxon>Aquificia</taxon>
        <taxon>Aquificales</taxon>
        <taxon>Aquificaceae</taxon>
        <taxon>Aquifex</taxon>
    </lineage>
</organism>
<proteinExistence type="predicted"/>
<protein>
    <submittedName>
        <fullName evidence="1">Uncharacterized protein</fullName>
    </submittedName>
</protein>
<gene>
    <name evidence="1" type="ORF">ENJ61_07325</name>
</gene>
<dbReference type="Proteomes" id="UP000885792">
    <property type="component" value="Unassembled WGS sequence"/>
</dbReference>
<dbReference type="EMBL" id="DRNB01000266">
    <property type="protein sequence ID" value="HHJ64702.1"/>
    <property type="molecule type" value="Genomic_DNA"/>
</dbReference>
<accession>A0A7C5QJ07</accession>
<comment type="caution">
    <text evidence="1">The sequence shown here is derived from an EMBL/GenBank/DDBJ whole genome shotgun (WGS) entry which is preliminary data.</text>
</comment>
<sequence>MKFLLLMLPLLLWGAEDSGRDLIFLEKVERRLGEIEKKVRERGYDRRLAEELNSYGYPLHQLKLRYRGRDEDRELYERAHRAYLKVLSLKRGMFPHVLKEEMRRLGIPFCDVRAEGRNRERLVLFLKDPGDEETVLRIVTRTQLQNAHLIGVESVSFKKCR</sequence>
<dbReference type="AlphaFoldDB" id="A0A7C5QJ07"/>
<name>A0A7C5QJ07_AQUAO</name>
<reference evidence="1" key="1">
    <citation type="journal article" date="2020" name="mSystems">
        <title>Genome- and Community-Level Interaction Insights into Carbon Utilization and Element Cycling Functions of Hydrothermarchaeota in Hydrothermal Sediment.</title>
        <authorList>
            <person name="Zhou Z."/>
            <person name="Liu Y."/>
            <person name="Xu W."/>
            <person name="Pan J."/>
            <person name="Luo Z.H."/>
            <person name="Li M."/>
        </authorList>
    </citation>
    <scope>NUCLEOTIDE SEQUENCE [LARGE SCALE GENOMIC DNA]</scope>
    <source>
        <strain evidence="1">HyVt-501</strain>
    </source>
</reference>